<keyword evidence="4" id="KW-0067">ATP-binding</keyword>
<protein>
    <recommendedName>
        <fullName evidence="2">sulfiredoxin</fullName>
        <ecNumber evidence="2">1.8.98.2</ecNumber>
    </recommendedName>
</protein>
<reference evidence="12" key="4">
    <citation type="submission" date="2024-02" db="EMBL/GenBank/DDBJ databases">
        <title>Comparative genomics of Cryptococcus and Kwoniella reveals pathogenesis evolution and contrasting modes of karyotype evolution via chromosome fusion or intercentromeric recombination.</title>
        <authorList>
            <person name="Coelho M.A."/>
            <person name="David-Palma M."/>
            <person name="Shea T."/>
            <person name="Bowers K."/>
            <person name="McGinley-Smith S."/>
            <person name="Mohammad A.W."/>
            <person name="Gnirke A."/>
            <person name="Yurkov A.M."/>
            <person name="Nowrousian M."/>
            <person name="Sun S."/>
            <person name="Cuomo C.A."/>
            <person name="Heitman J."/>
        </authorList>
    </citation>
    <scope>NUCLEOTIDE SEQUENCE</scope>
    <source>
        <strain evidence="12">CBS 10737</strain>
    </source>
</reference>
<dbReference type="STRING" id="1296096.A0A1B9HUF3"/>
<dbReference type="PANTHER" id="PTHR21348">
    <property type="match status" value="1"/>
</dbReference>
<dbReference type="EC" id="1.8.98.2" evidence="2"/>
<evidence type="ECO:0000313" key="12">
    <source>
        <dbReference type="EMBL" id="WWC72519.1"/>
    </source>
</evidence>
<dbReference type="OrthoDB" id="10023328at2759"/>
<dbReference type="InterPro" id="IPR016692">
    <property type="entry name" value="Sulfiredoxin"/>
</dbReference>
<dbReference type="AlphaFoldDB" id="A0A1B9HUF3"/>
<comment type="catalytic activity">
    <reaction evidence="8">
        <text>S-hydroxy-S-oxy-L-cysteinyl-[peroxiredoxin] + [protein]-dithiol + ATP = S-hydroxy-L-cysteinyl-[peroxiredoxin] + [protein]-disulfide + ADP + phosphate</text>
        <dbReference type="Rhea" id="RHEA:17545"/>
        <dbReference type="Rhea" id="RHEA-COMP:10593"/>
        <dbReference type="Rhea" id="RHEA-COMP:10594"/>
        <dbReference type="Rhea" id="RHEA-COMP:13681"/>
        <dbReference type="Rhea" id="RHEA-COMP:17976"/>
        <dbReference type="ChEBI" id="CHEBI:29950"/>
        <dbReference type="ChEBI" id="CHEBI:30616"/>
        <dbReference type="ChEBI" id="CHEBI:43474"/>
        <dbReference type="ChEBI" id="CHEBI:50058"/>
        <dbReference type="ChEBI" id="CHEBI:61973"/>
        <dbReference type="ChEBI" id="CHEBI:61974"/>
        <dbReference type="ChEBI" id="CHEBI:456216"/>
        <dbReference type="EC" id="1.8.98.2"/>
    </reaction>
</comment>
<feature type="compositionally biased region" description="Polar residues" evidence="9">
    <location>
        <begin position="1"/>
        <end position="10"/>
    </location>
</feature>
<feature type="region of interest" description="Disordered" evidence="9">
    <location>
        <begin position="1"/>
        <end position="59"/>
    </location>
</feature>
<dbReference type="GeneID" id="30175655"/>
<dbReference type="Gene3D" id="3.90.1530.10">
    <property type="entry name" value="Conserved hypothetical protein from pyrococcus furiosus pfu- 392566-001, ParB domain"/>
    <property type="match status" value="1"/>
</dbReference>
<dbReference type="EMBL" id="CP144527">
    <property type="protein sequence ID" value="WWC72519.1"/>
    <property type="molecule type" value="Genomic_DNA"/>
</dbReference>
<keyword evidence="3" id="KW-0547">Nucleotide-binding</keyword>
<reference evidence="11" key="1">
    <citation type="submission" date="2013-07" db="EMBL/GenBank/DDBJ databases">
        <title>The Genome Sequence of Cryptococcus pinus CBS10737.</title>
        <authorList>
            <consortium name="The Broad Institute Genome Sequencing Platform"/>
            <person name="Cuomo C."/>
            <person name="Litvintseva A."/>
            <person name="Chen Y."/>
            <person name="Heitman J."/>
            <person name="Sun S."/>
            <person name="Springer D."/>
            <person name="Dromer F."/>
            <person name="Young S.K."/>
            <person name="Zeng Q."/>
            <person name="Gargeya S."/>
            <person name="Fitzgerald M."/>
            <person name="Abouelleil A."/>
            <person name="Alvarado L."/>
            <person name="Berlin A.M."/>
            <person name="Chapman S.B."/>
            <person name="Dewar J."/>
            <person name="Goldberg J."/>
            <person name="Griggs A."/>
            <person name="Gujja S."/>
            <person name="Hansen M."/>
            <person name="Howarth C."/>
            <person name="Imamovic A."/>
            <person name="Larimer J."/>
            <person name="McCowan C."/>
            <person name="Murphy C."/>
            <person name="Pearson M."/>
            <person name="Priest M."/>
            <person name="Roberts A."/>
            <person name="Saif S."/>
            <person name="Shea T."/>
            <person name="Sykes S."/>
            <person name="Wortman J."/>
            <person name="Nusbaum C."/>
            <person name="Birren B."/>
        </authorList>
    </citation>
    <scope>NUCLEOTIDE SEQUENCE [LARGE SCALE GENOMIC DNA]</scope>
    <source>
        <strain evidence="11">CBS 10737</strain>
    </source>
</reference>
<evidence type="ECO:0000313" key="11">
    <source>
        <dbReference type="EMBL" id="OCF46899.1"/>
    </source>
</evidence>
<name>A0A1B9HUF3_9TREE</name>
<evidence type="ECO:0000256" key="9">
    <source>
        <dbReference type="SAM" id="MobiDB-lite"/>
    </source>
</evidence>
<dbReference type="KEGG" id="kpin:30175655"/>
<evidence type="ECO:0000256" key="6">
    <source>
        <dbReference type="ARBA" id="ARBA00023002"/>
    </source>
</evidence>
<proteinExistence type="inferred from homology"/>
<evidence type="ECO:0000313" key="13">
    <source>
        <dbReference type="Proteomes" id="UP000094020"/>
    </source>
</evidence>
<keyword evidence="7" id="KW-1015">Disulfide bond</keyword>
<reference evidence="11" key="3">
    <citation type="submission" date="2016-07" db="EMBL/GenBank/DDBJ databases">
        <title>Evolution of pathogenesis and genome organization in the Tremellales.</title>
        <authorList>
            <person name="Cuomo C."/>
            <person name="Litvintseva A."/>
            <person name="Heitman J."/>
            <person name="Chen Y."/>
            <person name="Sun S."/>
            <person name="Springer D."/>
            <person name="Dromer F."/>
            <person name="Young S."/>
            <person name="Zeng Q."/>
            <person name="Chapman S."/>
            <person name="Gujja S."/>
            <person name="Saif S."/>
            <person name="Birren B."/>
        </authorList>
    </citation>
    <scope>NUCLEOTIDE SEQUENCE</scope>
    <source>
        <strain evidence="11">CBS 10737</strain>
    </source>
</reference>
<dbReference type="Pfam" id="PF02195">
    <property type="entry name" value="ParB_N"/>
    <property type="match status" value="1"/>
</dbReference>
<evidence type="ECO:0000256" key="2">
    <source>
        <dbReference type="ARBA" id="ARBA00013055"/>
    </source>
</evidence>
<keyword evidence="5" id="KW-0049">Antioxidant</keyword>
<keyword evidence="13" id="KW-1185">Reference proteome</keyword>
<dbReference type="Proteomes" id="UP000094020">
    <property type="component" value="Chromosome 9"/>
</dbReference>
<evidence type="ECO:0000256" key="3">
    <source>
        <dbReference type="ARBA" id="ARBA00022741"/>
    </source>
</evidence>
<dbReference type="InterPro" id="IPR003115">
    <property type="entry name" value="ParB_N"/>
</dbReference>
<gene>
    <name evidence="11" type="ORF">I206_07286</name>
    <name evidence="12" type="ORF">I206_106481</name>
</gene>
<accession>A0A1B9HUF3</accession>
<reference evidence="12" key="2">
    <citation type="submission" date="2013-07" db="EMBL/GenBank/DDBJ databases">
        <authorList>
            <consortium name="The Broad Institute Genome Sequencing Platform"/>
            <person name="Cuomo C."/>
            <person name="Litvintseva A."/>
            <person name="Chen Y."/>
            <person name="Heitman J."/>
            <person name="Sun S."/>
            <person name="Springer D."/>
            <person name="Dromer F."/>
            <person name="Young S.K."/>
            <person name="Zeng Q."/>
            <person name="Gargeya S."/>
            <person name="Fitzgerald M."/>
            <person name="Abouelleil A."/>
            <person name="Alvarado L."/>
            <person name="Berlin A.M."/>
            <person name="Chapman S.B."/>
            <person name="Dewar J."/>
            <person name="Goldberg J."/>
            <person name="Griggs A."/>
            <person name="Gujja S."/>
            <person name="Hansen M."/>
            <person name="Howarth C."/>
            <person name="Imamovic A."/>
            <person name="Larimer J."/>
            <person name="McCowan C."/>
            <person name="Murphy C."/>
            <person name="Pearson M."/>
            <person name="Priest M."/>
            <person name="Roberts A."/>
            <person name="Saif S."/>
            <person name="Shea T."/>
            <person name="Sykes S."/>
            <person name="Wortman J."/>
            <person name="Nusbaum C."/>
            <person name="Birren B."/>
        </authorList>
    </citation>
    <scope>NUCLEOTIDE SEQUENCE</scope>
    <source>
        <strain evidence="12">CBS 10737</strain>
    </source>
</reference>
<dbReference type="GO" id="GO:0032542">
    <property type="term" value="F:sulfiredoxin activity"/>
    <property type="evidence" value="ECO:0007669"/>
    <property type="project" value="InterPro"/>
</dbReference>
<dbReference type="CDD" id="cd16395">
    <property type="entry name" value="Srx"/>
    <property type="match status" value="1"/>
</dbReference>
<dbReference type="SUPFAM" id="SSF110849">
    <property type="entry name" value="ParB/Sulfiredoxin"/>
    <property type="match status" value="1"/>
</dbReference>
<evidence type="ECO:0000256" key="8">
    <source>
        <dbReference type="ARBA" id="ARBA00047514"/>
    </source>
</evidence>
<feature type="compositionally biased region" description="Basic and acidic residues" evidence="9">
    <location>
        <begin position="46"/>
        <end position="59"/>
    </location>
</feature>
<evidence type="ECO:0000259" key="10">
    <source>
        <dbReference type="Pfam" id="PF02195"/>
    </source>
</evidence>
<sequence length="163" mass="18313">MSTTMNEIIPSSSSSSSCLPEQLQPAKNESSSSSTSLKLNDNINEIEDKPKSSIFSRNEESPIHNVPMKIIRRPLPSELDENKVLKFMKEMKDGDTFTPIEIIKVKSTLKSNPNGPKENFYFSMGGCHRFEATKRLNFETIRAKIIEVPPSQMRIYLGAGSPF</sequence>
<organism evidence="11">
    <name type="scientific">Kwoniella pini CBS 10737</name>
    <dbReference type="NCBI Taxonomy" id="1296096"/>
    <lineage>
        <taxon>Eukaryota</taxon>
        <taxon>Fungi</taxon>
        <taxon>Dikarya</taxon>
        <taxon>Basidiomycota</taxon>
        <taxon>Agaricomycotina</taxon>
        <taxon>Tremellomycetes</taxon>
        <taxon>Tremellales</taxon>
        <taxon>Cryptococcaceae</taxon>
        <taxon>Kwoniella</taxon>
    </lineage>
</organism>
<dbReference type="PANTHER" id="PTHR21348:SF2">
    <property type="entry name" value="SULFIREDOXIN-1"/>
    <property type="match status" value="1"/>
</dbReference>
<dbReference type="RefSeq" id="XP_019008118.1">
    <property type="nucleotide sequence ID" value="XM_019158980.1"/>
</dbReference>
<feature type="domain" description="ParB-like N-terminal" evidence="10">
    <location>
        <begin position="63"/>
        <end position="156"/>
    </location>
</feature>
<evidence type="ECO:0000256" key="7">
    <source>
        <dbReference type="ARBA" id="ARBA00023157"/>
    </source>
</evidence>
<dbReference type="EMBL" id="KI894015">
    <property type="protein sequence ID" value="OCF46899.1"/>
    <property type="molecule type" value="Genomic_DNA"/>
</dbReference>
<keyword evidence="6" id="KW-0560">Oxidoreductase</keyword>
<dbReference type="GO" id="GO:0005737">
    <property type="term" value="C:cytoplasm"/>
    <property type="evidence" value="ECO:0007669"/>
    <property type="project" value="TreeGrafter"/>
</dbReference>
<comment type="similarity">
    <text evidence="1">Belongs to the sulfiredoxin family.</text>
</comment>
<evidence type="ECO:0000256" key="4">
    <source>
        <dbReference type="ARBA" id="ARBA00022840"/>
    </source>
</evidence>
<evidence type="ECO:0000256" key="1">
    <source>
        <dbReference type="ARBA" id="ARBA00009609"/>
    </source>
</evidence>
<dbReference type="InterPro" id="IPR036086">
    <property type="entry name" value="ParB/Sulfiredoxin_sf"/>
</dbReference>
<evidence type="ECO:0000256" key="5">
    <source>
        <dbReference type="ARBA" id="ARBA00022862"/>
    </source>
</evidence>
<dbReference type="GO" id="GO:0034599">
    <property type="term" value="P:cellular response to oxidative stress"/>
    <property type="evidence" value="ECO:0007669"/>
    <property type="project" value="TreeGrafter"/>
</dbReference>